<organism evidence="1 2">
    <name type="scientific">Candidatus Pseudomonas adelgestsugas</name>
    <dbReference type="NCBI Taxonomy" id="1302376"/>
    <lineage>
        <taxon>Bacteria</taxon>
        <taxon>Pseudomonadati</taxon>
        <taxon>Pseudomonadota</taxon>
        <taxon>Gammaproteobacteria</taxon>
        <taxon>Pseudomonadales</taxon>
        <taxon>Pseudomonadaceae</taxon>
        <taxon>Pseudomonas</taxon>
    </lineage>
</organism>
<name>A0ABX5R7R8_9PSED</name>
<sequence length="45" mass="5044">MQSNICLNKQISIGQNYKVILPDFLVMPVSVLCLISHPVFSRAII</sequence>
<proteinExistence type="predicted"/>
<evidence type="ECO:0000313" key="2">
    <source>
        <dbReference type="Proteomes" id="UP000288953"/>
    </source>
</evidence>
<keyword evidence="2" id="KW-1185">Reference proteome</keyword>
<reference evidence="1 2" key="1">
    <citation type="journal article" date="2018" name="Genome Biol. Evol.">
        <title>Partnering With a Pest: Genomes of Hemlock Woolly Adelgid Symbionts Reveal Atypical Nutritional Provisioning Patterns in Dual-Obligate Bacteria.</title>
        <authorList>
            <person name="Weglarz K.M."/>
            <person name="Havill N.P."/>
            <person name="Burke G.R."/>
            <person name="von Dohlen C.D."/>
        </authorList>
    </citation>
    <scope>NUCLEOTIDE SEQUENCE [LARGE SCALE GENOMIC DNA]</scope>
    <source>
        <strain evidence="1 2">HWA_ENA</strain>
    </source>
</reference>
<protein>
    <submittedName>
        <fullName evidence="1">Uncharacterized protein</fullName>
    </submittedName>
</protein>
<dbReference type="Proteomes" id="UP000288953">
    <property type="component" value="Chromosome"/>
</dbReference>
<gene>
    <name evidence="1" type="ORF">C3B55_00163</name>
</gene>
<evidence type="ECO:0000313" key="1">
    <source>
        <dbReference type="EMBL" id="QAX81529.1"/>
    </source>
</evidence>
<dbReference type="EMBL" id="CP026512">
    <property type="protein sequence ID" value="QAX81529.1"/>
    <property type="molecule type" value="Genomic_DNA"/>
</dbReference>
<accession>A0ABX5R7R8</accession>